<gene>
    <name evidence="3" type="ORF">EAI93_13670</name>
</gene>
<evidence type="ECO:0000256" key="1">
    <source>
        <dbReference type="ARBA" id="ARBA00005278"/>
    </source>
</evidence>
<keyword evidence="2" id="KW-0472">Membrane</keyword>
<sequence length="455" mass="52418">MVEKNTKKLNSSFEENIRYMNEILPVKESFDIIRREIIIGGKASVFYYIDGFIKDEAMLKIMDSFLSVSEQDMPKDAEMFIQKHVPYVEVEILEDFDQVIRNVLSGPACLFIDGYKECIALDCRTYPARGVDEPDKDKSLRGSRDGFVETIVFNTALMRRRIRDPHLVMEMTEAGQSSRTDIAICYMKDRVDKELLQNLKKRIETLELNDLRMNQQSLAEALFKRKWFNPFPKFKYTERPDTAAACLFEGKVVILVDNSPSAMILPTSIFDMIEEANDYYFPTVTGMYLKITRTLITVATVFFTPLYLLFMQNIEWLPEVFRFVEVQDTVNIPLVFQFIILELSIDGLRLAAMNTPTMLSTPLSVIAGIVMGEFSVQSGWFNSEVMLYMAFVAVANYTQPNFELGYALKFMRLLLLVLTACFNLYGFIIGCILVFCFLVFNKTLSGRNYMNVKLN</sequence>
<dbReference type="InterPro" id="IPR004995">
    <property type="entry name" value="Spore_Ger"/>
</dbReference>
<dbReference type="GO" id="GO:0009847">
    <property type="term" value="P:spore germination"/>
    <property type="evidence" value="ECO:0007669"/>
    <property type="project" value="InterPro"/>
</dbReference>
<comment type="caution">
    <text evidence="3">The sequence shown here is derived from an EMBL/GenBank/DDBJ whole genome shotgun (WGS) entry which is preliminary data.</text>
</comment>
<dbReference type="Proteomes" id="UP000292665">
    <property type="component" value="Unassembled WGS sequence"/>
</dbReference>
<name>A0A414U160_9FIRM</name>
<proteinExistence type="inferred from homology"/>
<evidence type="ECO:0000313" key="4">
    <source>
        <dbReference type="Proteomes" id="UP000292665"/>
    </source>
</evidence>
<dbReference type="EMBL" id="RCYR01000054">
    <property type="protein sequence ID" value="RYS76014.1"/>
    <property type="molecule type" value="Genomic_DNA"/>
</dbReference>
<dbReference type="PANTHER" id="PTHR22550:SF9">
    <property type="entry name" value="STAGE V SPORULATION PROTEIN AF"/>
    <property type="match status" value="1"/>
</dbReference>
<organism evidence="3 4">
    <name type="scientific">[Ruminococcus] torques</name>
    <dbReference type="NCBI Taxonomy" id="33039"/>
    <lineage>
        <taxon>Bacteria</taxon>
        <taxon>Bacillati</taxon>
        <taxon>Bacillota</taxon>
        <taxon>Clostridia</taxon>
        <taxon>Lachnospirales</taxon>
        <taxon>Lachnospiraceae</taxon>
        <taxon>Mediterraneibacter</taxon>
    </lineage>
</organism>
<protein>
    <submittedName>
        <fullName evidence="3">Spore germination protein</fullName>
    </submittedName>
</protein>
<evidence type="ECO:0000256" key="2">
    <source>
        <dbReference type="ARBA" id="ARBA00023136"/>
    </source>
</evidence>
<dbReference type="PIRSF" id="PIRSF005690">
    <property type="entry name" value="GerBA"/>
    <property type="match status" value="1"/>
</dbReference>
<dbReference type="RefSeq" id="WP_009242190.1">
    <property type="nucleotide sequence ID" value="NZ_CATVPX010000029.1"/>
</dbReference>
<dbReference type="GO" id="GO:0016020">
    <property type="term" value="C:membrane"/>
    <property type="evidence" value="ECO:0007669"/>
    <property type="project" value="InterPro"/>
</dbReference>
<dbReference type="InterPro" id="IPR050768">
    <property type="entry name" value="UPF0353/GerABKA_families"/>
</dbReference>
<accession>A0A414U160</accession>
<reference evidence="3 4" key="1">
    <citation type="journal article" date="2019" name="Science, e1252229">
        <title>Invertible promoters mediate bacterial phase variation, antibiotic resistance, and host adaptation in the gut.</title>
        <authorList>
            <person name="Jiang X."/>
            <person name="Hall A.B."/>
            <person name="Arthur T.D."/>
            <person name="Plichta D.R."/>
            <person name="Covington C.T."/>
            <person name="Poyet M."/>
            <person name="Crothers J."/>
            <person name="Moses P.L."/>
            <person name="Tolonen A.C."/>
            <person name="Vlamakis H."/>
            <person name="Alm E.J."/>
            <person name="Xavier R.J."/>
        </authorList>
    </citation>
    <scope>NUCLEOTIDE SEQUENCE [LARGE SCALE GENOMIC DNA]</scope>
    <source>
        <strain evidence="4">aa_0143</strain>
    </source>
</reference>
<dbReference type="Pfam" id="PF03323">
    <property type="entry name" value="GerA"/>
    <property type="match status" value="1"/>
</dbReference>
<dbReference type="AlphaFoldDB" id="A0A414U160"/>
<dbReference type="PANTHER" id="PTHR22550">
    <property type="entry name" value="SPORE GERMINATION PROTEIN"/>
    <property type="match status" value="1"/>
</dbReference>
<evidence type="ECO:0000313" key="3">
    <source>
        <dbReference type="EMBL" id="RYS76014.1"/>
    </source>
</evidence>
<comment type="similarity">
    <text evidence="1">Belongs to the GerABKA family.</text>
</comment>
<dbReference type="GeneID" id="97328877"/>